<dbReference type="Proteomes" id="UP000831768">
    <property type="component" value="Chromosome"/>
</dbReference>
<proteinExistence type="predicted"/>
<accession>A0A8U0A274</accession>
<keyword evidence="2" id="KW-1185">Reference proteome</keyword>
<dbReference type="AlphaFoldDB" id="A0A8U0A274"/>
<dbReference type="KEGG" id="haad:MW046_01645"/>
<dbReference type="EMBL" id="CP096019">
    <property type="protein sequence ID" value="UPM43164.1"/>
    <property type="molecule type" value="Genomic_DNA"/>
</dbReference>
<evidence type="ECO:0000313" key="2">
    <source>
        <dbReference type="Proteomes" id="UP000831768"/>
    </source>
</evidence>
<sequence length="570" mass="64267">MTAVEVHNVSPETVYTPCVTANKDEEGRTGCKYVQKYRRLQDETEYENVDLLIGNHQHALNEKYIADRVVILDEFNSGPFLNRFPSDNNIRDDPADLVSHFLTSHDSLPLNDITDIIEARIEQSDRLLTAVDWLKDTGVDRESARELLEITPSPFETTHVLTPLLTLSLLLMEKKSLGMEHVHAPDHWEAAGVSRGVQCARDRNSGEMVILDPPRLTSAKQVVGLDALPTEKMWEAVYDCSFTTKQILPRDRLDTYLRDAFDMQLVQLADGSNLYSGGNVSSRDDKRFKAVRIIEDSTYPVIAPKKALEEYRSRSNSSWFEQCIKSDPDCTTSEYSTGDLCALNYASITSSNKFAEESLGFVSGCPYPGDDIVTQWSVLCGEATEPNRSPDGGLTGFTGFGDDIYRHFTSNKVFQAILRFGRSDEIEDTTTVYVNTQALPEFLSASIEYTIKDERNALKEVLGIEALINAAWDEDQFSKQTASTLNTKITEQLYEQNRGDTGDVSNDHIRSILRSLDEDLIIRYEDAATGGADQYRWDGDEALHRCRIDDRSNYLLRSGATLYFLRLEED</sequence>
<name>A0A8U0A274_9EURY</name>
<gene>
    <name evidence="1" type="ORF">MW046_01645</name>
</gene>
<organism evidence="1 2">
    <name type="scientific">Halocatena salina</name>
    <dbReference type="NCBI Taxonomy" id="2934340"/>
    <lineage>
        <taxon>Archaea</taxon>
        <taxon>Methanobacteriati</taxon>
        <taxon>Methanobacteriota</taxon>
        <taxon>Stenosarchaea group</taxon>
        <taxon>Halobacteria</taxon>
        <taxon>Halobacteriales</taxon>
        <taxon>Natronomonadaceae</taxon>
        <taxon>Halocatena</taxon>
    </lineage>
</organism>
<reference evidence="1" key="1">
    <citation type="submission" date="2022-04" db="EMBL/GenBank/DDBJ databases">
        <title>Halocatena sp. nov., isolated from a salt lake.</title>
        <authorList>
            <person name="Cui H.-L."/>
        </authorList>
    </citation>
    <scope>NUCLEOTIDE SEQUENCE</scope>
    <source>
        <strain evidence="1">AD-1</strain>
    </source>
</reference>
<dbReference type="GeneID" id="71926710"/>
<evidence type="ECO:0000313" key="1">
    <source>
        <dbReference type="EMBL" id="UPM43164.1"/>
    </source>
</evidence>
<dbReference type="RefSeq" id="WP_247993832.1">
    <property type="nucleotide sequence ID" value="NZ_CP096019.1"/>
</dbReference>
<protein>
    <submittedName>
        <fullName evidence="1">Uncharacterized protein</fullName>
    </submittedName>
</protein>